<dbReference type="RefSeq" id="WP_122936576.1">
    <property type="nucleotide sequence ID" value="NZ_JBHSNT010000060.1"/>
</dbReference>
<evidence type="ECO:0000256" key="1">
    <source>
        <dbReference type="SAM" id="SignalP"/>
    </source>
</evidence>
<keyword evidence="3" id="KW-1185">Reference proteome</keyword>
<dbReference type="InterPro" id="IPR006311">
    <property type="entry name" value="TAT_signal"/>
</dbReference>
<reference evidence="2 3" key="1">
    <citation type="submission" date="2018-10" db="EMBL/GenBank/DDBJ databases">
        <title>Isolation, diversity and antibacterial activity of antinobacteria from the wheat rhizosphere soil.</title>
        <authorList>
            <person name="Sun T."/>
        </authorList>
    </citation>
    <scope>NUCLEOTIDE SEQUENCE [LARGE SCALE GENOMIC DNA]</scope>
    <source>
        <strain evidence="2 3">SJ-23</strain>
    </source>
</reference>
<proteinExistence type="predicted"/>
<name>A0A3M8AFV8_9MICO</name>
<feature type="chain" id="PRO_5018186110" evidence="1">
    <location>
        <begin position="38"/>
        <end position="194"/>
    </location>
</feature>
<dbReference type="EMBL" id="RHHB01000011">
    <property type="protein sequence ID" value="RNB50068.1"/>
    <property type="molecule type" value="Genomic_DNA"/>
</dbReference>
<evidence type="ECO:0000313" key="2">
    <source>
        <dbReference type="EMBL" id="RNB50068.1"/>
    </source>
</evidence>
<sequence length="194" mass="20030">MSDLEEPKAGVSRRTVAKAMAWSVPAIAIAVPAPAYAASGNPPDVSVGEACKLPGNSAQGCAELFAGLPGLDPNKAFAIPLLICNNTNKDIVLKPSISISSSGLPFNVVGINPDYCTAIAPGDCVKVIVYANSDNSANQSVTLQLTIPWGHDCNDTDHAPIVIPGIVIDSFPPCSSKTPFPQGAPTCDPPFYQA</sequence>
<dbReference type="Proteomes" id="UP000275048">
    <property type="component" value="Unassembled WGS sequence"/>
</dbReference>
<comment type="caution">
    <text evidence="2">The sequence shown here is derived from an EMBL/GenBank/DDBJ whole genome shotgun (WGS) entry which is preliminary data.</text>
</comment>
<dbReference type="AlphaFoldDB" id="A0A3M8AFV8"/>
<feature type="signal peptide" evidence="1">
    <location>
        <begin position="1"/>
        <end position="37"/>
    </location>
</feature>
<dbReference type="PROSITE" id="PS51318">
    <property type="entry name" value="TAT"/>
    <property type="match status" value="1"/>
</dbReference>
<evidence type="ECO:0000313" key="3">
    <source>
        <dbReference type="Proteomes" id="UP000275048"/>
    </source>
</evidence>
<protein>
    <submittedName>
        <fullName evidence="2">Uncharacterized protein</fullName>
    </submittedName>
</protein>
<gene>
    <name evidence="2" type="ORF">EDM22_08190</name>
</gene>
<dbReference type="OrthoDB" id="5003274at2"/>
<accession>A0A3M8AFV8</accession>
<keyword evidence="1" id="KW-0732">Signal</keyword>
<organism evidence="2 3">
    <name type="scientific">Agromyces tardus</name>
    <dbReference type="NCBI Taxonomy" id="2583849"/>
    <lineage>
        <taxon>Bacteria</taxon>
        <taxon>Bacillati</taxon>
        <taxon>Actinomycetota</taxon>
        <taxon>Actinomycetes</taxon>
        <taxon>Micrococcales</taxon>
        <taxon>Microbacteriaceae</taxon>
        <taxon>Agromyces</taxon>
    </lineage>
</organism>